<proteinExistence type="predicted"/>
<sequence>MRTKNFIFLLALVILFSFLLIILGPGNSTNITNIQNIANQQFKQIKENLRTEKEKQLDVDEKYLRLLGFQEDVSTTRGGSTNLLNTTKQNFSVVSYVLEGQLAASILQLQNLASVMANENLHIYNLGLSEEDLQTLSITCNSSNIKCTIIQPDFSVYPLYIMDDKFHLYRPLIIKHALSKFKTILFTGNHVRLRGNSKVFYDIKRKTEEQNHVKSLEIKKLPVTSSTHPRMFDYFDSDDDSFLFVRQVTLDAVFFHQSKFLDDKILLPWIKCVLTPQCIQPIGASSNTNHCKFNKKPAYRYSGCHGYDESAFNVVCGLAFNFNEAKYSLTDNDSALFYKEKLEDSIRILEIRKRNISEHHPYTSEHPYNDE</sequence>
<feature type="signal peptide" evidence="1">
    <location>
        <begin position="1"/>
        <end position="28"/>
    </location>
</feature>
<reference evidence="2 3" key="1">
    <citation type="submission" date="2015-04" db="EMBL/GenBank/DDBJ databases">
        <authorList>
            <person name="Syromyatnikov M.Y."/>
            <person name="Popov V.N."/>
        </authorList>
    </citation>
    <scope>NUCLEOTIDE SEQUENCE [LARGE SCALE GENOMIC DNA]</scope>
</reference>
<dbReference type="PANTHER" id="PTHR31389">
    <property type="entry name" value="LD39211P"/>
    <property type="match status" value="1"/>
</dbReference>
<dbReference type="STRING" id="568069.A0A1J1HGZ8"/>
<organism evidence="2 3">
    <name type="scientific">Clunio marinus</name>
    <dbReference type="NCBI Taxonomy" id="568069"/>
    <lineage>
        <taxon>Eukaryota</taxon>
        <taxon>Metazoa</taxon>
        <taxon>Ecdysozoa</taxon>
        <taxon>Arthropoda</taxon>
        <taxon>Hexapoda</taxon>
        <taxon>Insecta</taxon>
        <taxon>Pterygota</taxon>
        <taxon>Neoptera</taxon>
        <taxon>Endopterygota</taxon>
        <taxon>Diptera</taxon>
        <taxon>Nematocera</taxon>
        <taxon>Chironomoidea</taxon>
        <taxon>Chironomidae</taxon>
        <taxon>Clunio</taxon>
    </lineage>
</organism>
<protein>
    <submittedName>
        <fullName evidence="2">CLUMA_CG001071, isoform A</fullName>
    </submittedName>
</protein>
<name>A0A1J1HGZ8_9DIPT</name>
<evidence type="ECO:0000313" key="2">
    <source>
        <dbReference type="EMBL" id="CRK87269.1"/>
    </source>
</evidence>
<gene>
    <name evidence="2" type="ORF">CLUMA_CG001071</name>
</gene>
<keyword evidence="3" id="KW-1185">Reference proteome</keyword>
<evidence type="ECO:0000256" key="1">
    <source>
        <dbReference type="SAM" id="SignalP"/>
    </source>
</evidence>
<accession>A0A1J1HGZ8</accession>
<dbReference type="Proteomes" id="UP000183832">
    <property type="component" value="Unassembled WGS sequence"/>
</dbReference>
<dbReference type="AlphaFoldDB" id="A0A1J1HGZ8"/>
<feature type="chain" id="PRO_5012407688" evidence="1">
    <location>
        <begin position="29"/>
        <end position="371"/>
    </location>
</feature>
<evidence type="ECO:0000313" key="3">
    <source>
        <dbReference type="Proteomes" id="UP000183832"/>
    </source>
</evidence>
<keyword evidence="1" id="KW-0732">Signal</keyword>
<dbReference type="EMBL" id="CVRI01000004">
    <property type="protein sequence ID" value="CRK87269.1"/>
    <property type="molecule type" value="Genomic_DNA"/>
</dbReference>
<dbReference type="PANTHER" id="PTHR31389:SF4">
    <property type="entry name" value="LD39211P"/>
    <property type="match status" value="1"/>
</dbReference>